<evidence type="ECO:0000313" key="1">
    <source>
        <dbReference type="EMBL" id="MFD3004029.1"/>
    </source>
</evidence>
<evidence type="ECO:0000313" key="2">
    <source>
        <dbReference type="Proteomes" id="UP001597641"/>
    </source>
</evidence>
<accession>A0ABW6C4E4</accession>
<dbReference type="Proteomes" id="UP001597641">
    <property type="component" value="Unassembled WGS sequence"/>
</dbReference>
<organism evidence="1 2">
    <name type="scientific">Pontibacter toksunensis</name>
    <dbReference type="NCBI Taxonomy" id="1332631"/>
    <lineage>
        <taxon>Bacteria</taxon>
        <taxon>Pseudomonadati</taxon>
        <taxon>Bacteroidota</taxon>
        <taxon>Cytophagia</taxon>
        <taxon>Cytophagales</taxon>
        <taxon>Hymenobacteraceae</taxon>
        <taxon>Pontibacter</taxon>
    </lineage>
</organism>
<sequence>MALHNHMLGDDPRMIFLHYYGNGQATDLAKGFRAALNVLGNEKPDMPMRH</sequence>
<protein>
    <submittedName>
        <fullName evidence="1">DUF1259 domain-containing protein</fullName>
    </submittedName>
</protein>
<dbReference type="EMBL" id="JBHUOX010000074">
    <property type="protein sequence ID" value="MFD3004029.1"/>
    <property type="molecule type" value="Genomic_DNA"/>
</dbReference>
<reference evidence="2" key="1">
    <citation type="journal article" date="2019" name="Int. J. Syst. Evol. Microbiol.">
        <title>The Global Catalogue of Microorganisms (GCM) 10K type strain sequencing project: providing services to taxonomists for standard genome sequencing and annotation.</title>
        <authorList>
            <consortium name="The Broad Institute Genomics Platform"/>
            <consortium name="The Broad Institute Genome Sequencing Center for Infectious Disease"/>
            <person name="Wu L."/>
            <person name="Ma J."/>
        </authorList>
    </citation>
    <scope>NUCLEOTIDE SEQUENCE [LARGE SCALE GENOMIC DNA]</scope>
    <source>
        <strain evidence="2">KCTC 23984</strain>
    </source>
</reference>
<dbReference type="InterPro" id="IPR011094">
    <property type="entry name" value="Uncharacterised_LppY/LpqO"/>
</dbReference>
<comment type="caution">
    <text evidence="1">The sequence shown here is derived from an EMBL/GenBank/DDBJ whole genome shotgun (WGS) entry which is preliminary data.</text>
</comment>
<gene>
    <name evidence="1" type="ORF">ACFS7Z_27000</name>
</gene>
<proteinExistence type="predicted"/>
<dbReference type="Pfam" id="PF07485">
    <property type="entry name" value="DUF1529"/>
    <property type="match status" value="1"/>
</dbReference>
<name>A0ABW6C4E4_9BACT</name>
<dbReference type="RefSeq" id="WP_377492574.1">
    <property type="nucleotide sequence ID" value="NZ_JBHUOX010000074.1"/>
</dbReference>
<keyword evidence="2" id="KW-1185">Reference proteome</keyword>